<evidence type="ECO:0000313" key="3">
    <source>
        <dbReference type="Proteomes" id="UP000287972"/>
    </source>
</evidence>
<proteinExistence type="predicted"/>
<gene>
    <name evidence="2" type="ORF">CEP51_003378</name>
</gene>
<dbReference type="PANTHER" id="PTHR38886:SF1">
    <property type="entry name" value="NACHT-NTPASE AND P-LOOP NTPASES N-TERMINAL DOMAIN-CONTAINING PROTEIN"/>
    <property type="match status" value="1"/>
</dbReference>
<dbReference type="Proteomes" id="UP000287972">
    <property type="component" value="Unassembled WGS sequence"/>
</dbReference>
<dbReference type="EMBL" id="NKCL01000054">
    <property type="protein sequence ID" value="RSL85402.1"/>
    <property type="molecule type" value="Genomic_DNA"/>
</dbReference>
<dbReference type="PANTHER" id="PTHR38886">
    <property type="entry name" value="SESA DOMAIN-CONTAINING PROTEIN"/>
    <property type="match status" value="1"/>
</dbReference>
<sequence length="391" mass="44422">MSFGWSTGDVVAAAQLCWRLYKALDDVNGAPEHQRQSAELLRLIQFRLTLLSKVIGNSDDPEPSTEEATLLDSAELSDMRKTIVNLKAEVQKLEEQVNKGSNIQHDPSNQKRCRDEFMRHIRKLEWYFGRVKEVDALIEYIHRLTVPLPELYQRINLEFAKRQATKQAVYQETLIRWFKLLDQKVTFLCNAIMQQNIMHINGQGLQSGPDAGIPTTAPVLNTTTAVSHLEGIAHEIMSARTENKVKNICGDFQLRRILGEWFSGQNPPRLWLYGDQASTVSAAVYAAALDRRQPCIAFTGRHFAGTQQLNHQSRLFRMVYSLLFQILQQFDEDAILIVTDVDGSFTDLDLSMESMPLAISFLRYFLGLLPQCICIIDGWQFIGNSAENEVG</sequence>
<dbReference type="AlphaFoldDB" id="A0A428S6H6"/>
<evidence type="ECO:0000313" key="2">
    <source>
        <dbReference type="EMBL" id="RSL85402.1"/>
    </source>
</evidence>
<reference evidence="2 3" key="1">
    <citation type="submission" date="2017-06" db="EMBL/GenBank/DDBJ databases">
        <title>Comparative genomic analysis of Ambrosia Fusariam Clade fungi.</title>
        <authorList>
            <person name="Stajich J.E."/>
            <person name="Carrillo J."/>
            <person name="Kijimoto T."/>
            <person name="Eskalen A."/>
            <person name="O'Donnell K."/>
            <person name="Kasson M."/>
        </authorList>
    </citation>
    <scope>NUCLEOTIDE SEQUENCE [LARGE SCALE GENOMIC DNA]</scope>
    <source>
        <strain evidence="2 3">NRRL62606</strain>
    </source>
</reference>
<evidence type="ECO:0000256" key="1">
    <source>
        <dbReference type="SAM" id="Coils"/>
    </source>
</evidence>
<feature type="coiled-coil region" evidence="1">
    <location>
        <begin position="76"/>
        <end position="103"/>
    </location>
</feature>
<keyword evidence="1" id="KW-0175">Coiled coil</keyword>
<name>A0A428S6H6_9HYPO</name>
<organism evidence="2 3">
    <name type="scientific">Fusarium floridanum</name>
    <dbReference type="NCBI Taxonomy" id="1325733"/>
    <lineage>
        <taxon>Eukaryota</taxon>
        <taxon>Fungi</taxon>
        <taxon>Dikarya</taxon>
        <taxon>Ascomycota</taxon>
        <taxon>Pezizomycotina</taxon>
        <taxon>Sordariomycetes</taxon>
        <taxon>Hypocreomycetidae</taxon>
        <taxon>Hypocreales</taxon>
        <taxon>Nectriaceae</taxon>
        <taxon>Fusarium</taxon>
        <taxon>Fusarium solani species complex</taxon>
    </lineage>
</organism>
<accession>A0A428S6H6</accession>
<protein>
    <submittedName>
        <fullName evidence="2">Uncharacterized protein</fullName>
    </submittedName>
</protein>
<keyword evidence="3" id="KW-1185">Reference proteome</keyword>
<comment type="caution">
    <text evidence="2">The sequence shown here is derived from an EMBL/GenBank/DDBJ whole genome shotgun (WGS) entry which is preliminary data.</text>
</comment>